<dbReference type="AlphaFoldDB" id="A0A210Q917"/>
<evidence type="ECO:0000313" key="11">
    <source>
        <dbReference type="EMBL" id="OWF45179.1"/>
    </source>
</evidence>
<evidence type="ECO:0000313" key="12">
    <source>
        <dbReference type="Proteomes" id="UP000242188"/>
    </source>
</evidence>
<feature type="transmembrane region" description="Helical" evidence="9">
    <location>
        <begin position="238"/>
        <end position="262"/>
    </location>
</feature>
<reference evidence="11 12" key="1">
    <citation type="journal article" date="2017" name="Nat. Ecol. Evol.">
        <title>Scallop genome provides insights into evolution of bilaterian karyotype and development.</title>
        <authorList>
            <person name="Wang S."/>
            <person name="Zhang J."/>
            <person name="Jiao W."/>
            <person name="Li J."/>
            <person name="Xun X."/>
            <person name="Sun Y."/>
            <person name="Guo X."/>
            <person name="Huan P."/>
            <person name="Dong B."/>
            <person name="Zhang L."/>
            <person name="Hu X."/>
            <person name="Sun X."/>
            <person name="Wang J."/>
            <person name="Zhao C."/>
            <person name="Wang Y."/>
            <person name="Wang D."/>
            <person name="Huang X."/>
            <person name="Wang R."/>
            <person name="Lv J."/>
            <person name="Li Y."/>
            <person name="Zhang Z."/>
            <person name="Liu B."/>
            <person name="Lu W."/>
            <person name="Hui Y."/>
            <person name="Liang J."/>
            <person name="Zhou Z."/>
            <person name="Hou R."/>
            <person name="Li X."/>
            <person name="Liu Y."/>
            <person name="Li H."/>
            <person name="Ning X."/>
            <person name="Lin Y."/>
            <person name="Zhao L."/>
            <person name="Xing Q."/>
            <person name="Dou J."/>
            <person name="Li Y."/>
            <person name="Mao J."/>
            <person name="Guo H."/>
            <person name="Dou H."/>
            <person name="Li T."/>
            <person name="Mu C."/>
            <person name="Jiang W."/>
            <person name="Fu Q."/>
            <person name="Fu X."/>
            <person name="Miao Y."/>
            <person name="Liu J."/>
            <person name="Yu Q."/>
            <person name="Li R."/>
            <person name="Liao H."/>
            <person name="Li X."/>
            <person name="Kong Y."/>
            <person name="Jiang Z."/>
            <person name="Chourrout D."/>
            <person name="Li R."/>
            <person name="Bao Z."/>
        </authorList>
    </citation>
    <scope>NUCLEOTIDE SEQUENCE [LARGE SCALE GENOMIC DNA]</scope>
    <source>
        <strain evidence="11 12">PY_sf001</strain>
    </source>
</reference>
<dbReference type="EMBL" id="NEDP02004556">
    <property type="protein sequence ID" value="OWF45179.1"/>
    <property type="molecule type" value="Genomic_DNA"/>
</dbReference>
<dbReference type="InterPro" id="IPR017452">
    <property type="entry name" value="GPCR_Rhodpsn_7TM"/>
</dbReference>
<dbReference type="PANTHER" id="PTHR24238:SF47">
    <property type="entry name" value="ECDYSTEROIDS_DOPAMINE RECEPTOR-RELATED"/>
    <property type="match status" value="1"/>
</dbReference>
<dbReference type="Proteomes" id="UP000242188">
    <property type="component" value="Unassembled WGS sequence"/>
</dbReference>
<comment type="subcellular location">
    <subcellularLocation>
        <location evidence="1">Membrane</location>
        <topology evidence="1">Multi-pass membrane protein</topology>
    </subcellularLocation>
</comment>
<protein>
    <submittedName>
        <fullName evidence="11">Cholecystokinin receptor</fullName>
    </submittedName>
</protein>
<keyword evidence="2 9" id="KW-0812">Transmembrane</keyword>
<accession>A0A210Q917</accession>
<dbReference type="Gene3D" id="1.20.1070.10">
    <property type="entry name" value="Rhodopsin 7-helix transmembrane proteins"/>
    <property type="match status" value="1"/>
</dbReference>
<feature type="transmembrane region" description="Helical" evidence="9">
    <location>
        <begin position="104"/>
        <end position="124"/>
    </location>
</feature>
<feature type="transmembrane region" description="Helical" evidence="9">
    <location>
        <begin position="183"/>
        <end position="203"/>
    </location>
</feature>
<evidence type="ECO:0000256" key="3">
    <source>
        <dbReference type="ARBA" id="ARBA00022989"/>
    </source>
</evidence>
<name>A0A210Q917_MIZYE</name>
<evidence type="ECO:0000256" key="1">
    <source>
        <dbReference type="ARBA" id="ARBA00004141"/>
    </source>
</evidence>
<dbReference type="PRINTS" id="PR00237">
    <property type="entry name" value="GPCRRHODOPSN"/>
</dbReference>
<evidence type="ECO:0000256" key="8">
    <source>
        <dbReference type="SAM" id="MobiDB-lite"/>
    </source>
</evidence>
<feature type="transmembrane region" description="Helical" evidence="9">
    <location>
        <begin position="144"/>
        <end position="162"/>
    </location>
</feature>
<dbReference type="SUPFAM" id="SSF81321">
    <property type="entry name" value="Family A G protein-coupled receptor-like"/>
    <property type="match status" value="1"/>
</dbReference>
<feature type="region of interest" description="Disordered" evidence="8">
    <location>
        <begin position="276"/>
        <end position="299"/>
    </location>
</feature>
<sequence>MFSDEISTTAILKDSTIFKPDDSATSHFTTTDVTNMDNYTTMWTSSVYNVTGADLNTLELEKFRDKYIPAVVYLAILCVVGSIGNAHAFLVYLYRYKTSNHKMFVVWLAAVDFVACSCSIPFEIMDARHSYTFTSISACKVFRFLNHFVTLCSGILLGVIAVERYRKACVPMGRQLTAKEAKYSCFITVIVSFVLSIPALIFYGPTSKPVDNFPELIGSDCTVSKLYKKTYFKMYSSFLLLLCTTVFVVCVVTYTFIGRVLYRQMKFRRASQTSSPKQRLNSLSSCRGGTISSDGGVTTTLKRDDNSVHVHEDESSYGQHNRKSLARSVSTVSAFKMSAKKMKIFDRSKQITLMFLVATAISYAGYLPHLVLVIIQGVSPASYDSIAASIGALSSILIRGYFLSNVTNPLVYCFLDDRFRRECRKMYCQLKHCFDPNRRFH</sequence>
<dbReference type="PANTHER" id="PTHR24238">
    <property type="entry name" value="G-PROTEIN COUPLED RECEPTOR"/>
    <property type="match status" value="1"/>
</dbReference>
<dbReference type="Pfam" id="PF00001">
    <property type="entry name" value="7tm_1"/>
    <property type="match status" value="1"/>
</dbReference>
<organism evidence="11 12">
    <name type="scientific">Mizuhopecten yessoensis</name>
    <name type="common">Japanese scallop</name>
    <name type="synonym">Patinopecten yessoensis</name>
    <dbReference type="NCBI Taxonomy" id="6573"/>
    <lineage>
        <taxon>Eukaryota</taxon>
        <taxon>Metazoa</taxon>
        <taxon>Spiralia</taxon>
        <taxon>Lophotrochozoa</taxon>
        <taxon>Mollusca</taxon>
        <taxon>Bivalvia</taxon>
        <taxon>Autobranchia</taxon>
        <taxon>Pteriomorphia</taxon>
        <taxon>Pectinida</taxon>
        <taxon>Pectinoidea</taxon>
        <taxon>Pectinidae</taxon>
        <taxon>Mizuhopecten</taxon>
    </lineage>
</organism>
<evidence type="ECO:0000256" key="9">
    <source>
        <dbReference type="SAM" id="Phobius"/>
    </source>
</evidence>
<dbReference type="OrthoDB" id="6157309at2759"/>
<keyword evidence="6 11" id="KW-0675">Receptor</keyword>
<keyword evidence="7" id="KW-0807">Transducer</keyword>
<evidence type="ECO:0000256" key="6">
    <source>
        <dbReference type="ARBA" id="ARBA00023170"/>
    </source>
</evidence>
<comment type="caution">
    <text evidence="11">The sequence shown here is derived from an EMBL/GenBank/DDBJ whole genome shotgun (WGS) entry which is preliminary data.</text>
</comment>
<keyword evidence="3 9" id="KW-1133">Transmembrane helix</keyword>
<gene>
    <name evidence="11" type="ORF">KP79_PYT23615</name>
</gene>
<feature type="transmembrane region" description="Helical" evidence="9">
    <location>
        <begin position="70"/>
        <end position="92"/>
    </location>
</feature>
<evidence type="ECO:0000256" key="7">
    <source>
        <dbReference type="ARBA" id="ARBA00023224"/>
    </source>
</evidence>
<evidence type="ECO:0000256" key="4">
    <source>
        <dbReference type="ARBA" id="ARBA00023040"/>
    </source>
</evidence>
<keyword evidence="12" id="KW-1185">Reference proteome</keyword>
<feature type="domain" description="G-protein coupled receptors family 1 profile" evidence="10">
    <location>
        <begin position="84"/>
        <end position="412"/>
    </location>
</feature>
<dbReference type="CDD" id="cd00637">
    <property type="entry name" value="7tm_classA_rhodopsin-like"/>
    <property type="match status" value="1"/>
</dbReference>
<dbReference type="GO" id="GO:0004930">
    <property type="term" value="F:G protein-coupled receptor activity"/>
    <property type="evidence" value="ECO:0007669"/>
    <property type="project" value="UniProtKB-KW"/>
</dbReference>
<evidence type="ECO:0000256" key="5">
    <source>
        <dbReference type="ARBA" id="ARBA00023136"/>
    </source>
</evidence>
<dbReference type="GO" id="GO:0016020">
    <property type="term" value="C:membrane"/>
    <property type="evidence" value="ECO:0007669"/>
    <property type="project" value="UniProtKB-SubCell"/>
</dbReference>
<dbReference type="InterPro" id="IPR000276">
    <property type="entry name" value="GPCR_Rhodpsn"/>
</dbReference>
<evidence type="ECO:0000259" key="10">
    <source>
        <dbReference type="PROSITE" id="PS50262"/>
    </source>
</evidence>
<feature type="transmembrane region" description="Helical" evidence="9">
    <location>
        <begin position="387"/>
        <end position="415"/>
    </location>
</feature>
<proteinExistence type="predicted"/>
<keyword evidence="4" id="KW-0297">G-protein coupled receptor</keyword>
<keyword evidence="5 9" id="KW-0472">Membrane</keyword>
<dbReference type="PROSITE" id="PS50262">
    <property type="entry name" value="G_PROTEIN_RECEP_F1_2"/>
    <property type="match status" value="1"/>
</dbReference>
<evidence type="ECO:0000256" key="2">
    <source>
        <dbReference type="ARBA" id="ARBA00022692"/>
    </source>
</evidence>
<feature type="transmembrane region" description="Helical" evidence="9">
    <location>
        <begin position="351"/>
        <end position="375"/>
    </location>
</feature>